<reference evidence="3 4" key="1">
    <citation type="journal article" date="2019" name="Commun. Biol.">
        <title>The bagworm genome reveals a unique fibroin gene that provides high tensile strength.</title>
        <authorList>
            <person name="Kono N."/>
            <person name="Nakamura H."/>
            <person name="Ohtoshi R."/>
            <person name="Tomita M."/>
            <person name="Numata K."/>
            <person name="Arakawa K."/>
        </authorList>
    </citation>
    <scope>NUCLEOTIDE SEQUENCE [LARGE SCALE GENOMIC DNA]</scope>
</reference>
<dbReference type="Pfam" id="PF13843">
    <property type="entry name" value="DDE_Tnp_1_7"/>
    <property type="match status" value="1"/>
</dbReference>
<proteinExistence type="predicted"/>
<dbReference type="InterPro" id="IPR004217">
    <property type="entry name" value="Tim10-like"/>
</dbReference>
<accession>A0A4C1SMR2</accession>
<comment type="caution">
    <text evidence="3">The sequence shown here is derived from an EMBL/GenBank/DDBJ whole genome shotgun (WGS) entry which is preliminary data.</text>
</comment>
<evidence type="ECO:0000313" key="3">
    <source>
        <dbReference type="EMBL" id="GBP03264.1"/>
    </source>
</evidence>
<sequence length="256" mass="29382">MSDLDYSSSNKSGDSELQDFLLVEKQKAEFHAQIHEFNDFCWDKCVDKPGSKLDSRTETCITNCVERFIDVSLLVTNRFAQMLQKGLIMNYHLNEDSIISALLEDNDSDTDELFLLGSEGNSDHLSIQTESDSEKDIFQKHKLMMVGTLRANKACIPLCFKLPQEEHSSRFGFQKNNTLVSYIPKPRKFVYVMSSLHHDKEIDQETGNKQKPSMITFYNQTKSGVDVVDKLARTYNVSRNSKRWPPQCSIMQESTL</sequence>
<evidence type="ECO:0000259" key="1">
    <source>
        <dbReference type="Pfam" id="PF02953"/>
    </source>
</evidence>
<dbReference type="Pfam" id="PF02953">
    <property type="entry name" value="zf-Tim10_DDP"/>
    <property type="match status" value="1"/>
</dbReference>
<dbReference type="Proteomes" id="UP000299102">
    <property type="component" value="Unassembled WGS sequence"/>
</dbReference>
<feature type="domain" description="PiggyBac transposable element-derived protein" evidence="2">
    <location>
        <begin position="138"/>
        <end position="252"/>
    </location>
</feature>
<feature type="domain" description="Tim10-like" evidence="1">
    <location>
        <begin position="20"/>
        <end position="81"/>
    </location>
</feature>
<organism evidence="3 4">
    <name type="scientific">Eumeta variegata</name>
    <name type="common">Bagworm moth</name>
    <name type="synonym">Eumeta japonica</name>
    <dbReference type="NCBI Taxonomy" id="151549"/>
    <lineage>
        <taxon>Eukaryota</taxon>
        <taxon>Metazoa</taxon>
        <taxon>Ecdysozoa</taxon>
        <taxon>Arthropoda</taxon>
        <taxon>Hexapoda</taxon>
        <taxon>Insecta</taxon>
        <taxon>Pterygota</taxon>
        <taxon>Neoptera</taxon>
        <taxon>Endopterygota</taxon>
        <taxon>Lepidoptera</taxon>
        <taxon>Glossata</taxon>
        <taxon>Ditrysia</taxon>
        <taxon>Tineoidea</taxon>
        <taxon>Psychidae</taxon>
        <taxon>Oiketicinae</taxon>
        <taxon>Eumeta</taxon>
    </lineage>
</organism>
<gene>
    <name evidence="3" type="primary">Tim8</name>
    <name evidence="3" type="ORF">EVAR_2677_1</name>
</gene>
<protein>
    <submittedName>
        <fullName evidence="3">Mitochondrial import inner membrane translocase subunit Tim8</fullName>
    </submittedName>
</protein>
<dbReference type="InterPro" id="IPR029526">
    <property type="entry name" value="PGBD"/>
</dbReference>
<evidence type="ECO:0000313" key="4">
    <source>
        <dbReference type="Proteomes" id="UP000299102"/>
    </source>
</evidence>
<dbReference type="Gene3D" id="1.10.287.810">
    <property type="entry name" value="Mitochondrial import inner membrane translocase subunit tim13 like domains"/>
    <property type="match status" value="1"/>
</dbReference>
<keyword evidence="4" id="KW-1185">Reference proteome</keyword>
<dbReference type="AlphaFoldDB" id="A0A4C1SMR2"/>
<dbReference type="SUPFAM" id="SSF144122">
    <property type="entry name" value="Tim10-like"/>
    <property type="match status" value="1"/>
</dbReference>
<dbReference type="STRING" id="151549.A0A4C1SMR2"/>
<dbReference type="EMBL" id="BGZK01000009">
    <property type="protein sequence ID" value="GBP03264.1"/>
    <property type="molecule type" value="Genomic_DNA"/>
</dbReference>
<dbReference type="InterPro" id="IPR035427">
    <property type="entry name" value="Tim10-like_dom_sf"/>
</dbReference>
<dbReference type="OrthoDB" id="344165at2759"/>
<evidence type="ECO:0000259" key="2">
    <source>
        <dbReference type="Pfam" id="PF13843"/>
    </source>
</evidence>
<name>A0A4C1SMR2_EUMVA</name>